<accession>A0ABW3CUP7</accession>
<evidence type="ECO:0000259" key="4">
    <source>
        <dbReference type="Pfam" id="PF00326"/>
    </source>
</evidence>
<keyword evidence="7" id="KW-1185">Reference proteome</keyword>
<protein>
    <submittedName>
        <fullName evidence="6">Prolyl oligopeptidase family serine peptidase</fullName>
    </submittedName>
</protein>
<dbReference type="InterPro" id="IPR023302">
    <property type="entry name" value="Pept_S9A_N"/>
</dbReference>
<keyword evidence="2" id="KW-0378">Hydrolase</keyword>
<name>A0ABW3CUP7_9FLAO</name>
<evidence type="ECO:0000313" key="7">
    <source>
        <dbReference type="Proteomes" id="UP001596978"/>
    </source>
</evidence>
<dbReference type="InterPro" id="IPR051167">
    <property type="entry name" value="Prolyl_oligopep/macrocyclase"/>
</dbReference>
<dbReference type="Proteomes" id="UP001596978">
    <property type="component" value="Unassembled WGS sequence"/>
</dbReference>
<dbReference type="InterPro" id="IPR002470">
    <property type="entry name" value="Peptidase_S9A"/>
</dbReference>
<dbReference type="Pfam" id="PF02897">
    <property type="entry name" value="Peptidase_S9_N"/>
    <property type="match status" value="1"/>
</dbReference>
<sequence>MRNTYGILVLSLLIQIACSDEKNQKMTFEPNNVTESFFGHSVQDPFRNIENLADSTVIRWLEKNTRSSTEKLEKISERNILLANITNNTQGSKAAVKRLYTAKQYYFYLKRLPKSKTYDLYRRRIGENAEELLWSPTFLKTTTKESSSYTITYLKPSWDASKIALAITKDDEEISEIVVFNVRTRTLEDLRISNCWPSELGGISWLPDNSGFTYTYIPNIDRRAKNYLLNTQSILHKLGEDPNDRKVIFAKEKSSKIDINEEDLAMIFIPDPNSPYLLAKAGGVGYSNYFYKRIADIENTARRWIPLFGKSQLIRQYVIDSTTFYYRTARDASNFKICVTNLDDPDFINPKVMVDESPDGVITDFAVTKDGLYYVRTKNGVDAKLFLLKDGQHIKIDLPTPAGSINISSANSDQFNLEVKIEGWLNYEDRYLYNWQEKIFVKENLAPVEDHPELSDVIVEEIEITSHDGALMPLSIIYNKDLKKNGKNPLLINAYGAYKWSNSPYLYPYLLHWVRNGGIYAVAHVRGGGEKGDSWYKAGYKETKYNSWKDLIAATEYLIDEKYTSKNKTALWGASAGGITVGRAITERPDLYAAAVIRVGVLNPLRSEFGLNGKNNVKEFGTVNDSTEFKALLRMDAYQSIKDGTKYPSVLLTAGMNDARVPPWQAAKFAARLEQANPNNDVMLMVDFDGGHGFQADIDKRNEELADIMTFLFWKTEHPKYQPSN</sequence>
<evidence type="ECO:0000313" key="6">
    <source>
        <dbReference type="EMBL" id="MFD0861494.1"/>
    </source>
</evidence>
<dbReference type="Gene3D" id="2.130.10.120">
    <property type="entry name" value="Prolyl oligopeptidase, N-terminal domain"/>
    <property type="match status" value="1"/>
</dbReference>
<feature type="domain" description="Peptidase S9A N-terminal" evidence="5">
    <location>
        <begin position="32"/>
        <end position="422"/>
    </location>
</feature>
<dbReference type="SUPFAM" id="SSF50993">
    <property type="entry name" value="Peptidase/esterase 'gauge' domain"/>
    <property type="match status" value="1"/>
</dbReference>
<dbReference type="InterPro" id="IPR001375">
    <property type="entry name" value="Peptidase_S9_cat"/>
</dbReference>
<dbReference type="Gene3D" id="3.40.50.1820">
    <property type="entry name" value="alpha/beta hydrolase"/>
    <property type="match status" value="1"/>
</dbReference>
<keyword evidence="1" id="KW-0645">Protease</keyword>
<evidence type="ECO:0000259" key="5">
    <source>
        <dbReference type="Pfam" id="PF02897"/>
    </source>
</evidence>
<organism evidence="6 7">
    <name type="scientific">Sungkyunkwania multivorans</name>
    <dbReference type="NCBI Taxonomy" id="1173618"/>
    <lineage>
        <taxon>Bacteria</taxon>
        <taxon>Pseudomonadati</taxon>
        <taxon>Bacteroidota</taxon>
        <taxon>Flavobacteriia</taxon>
        <taxon>Flavobacteriales</taxon>
        <taxon>Flavobacteriaceae</taxon>
        <taxon>Sungkyunkwania</taxon>
    </lineage>
</organism>
<dbReference type="RefSeq" id="WP_386404620.1">
    <property type="nucleotide sequence ID" value="NZ_JBHTJH010000004.1"/>
</dbReference>
<keyword evidence="3" id="KW-0720">Serine protease</keyword>
<reference evidence="7" key="1">
    <citation type="journal article" date="2019" name="Int. J. Syst. Evol. Microbiol.">
        <title>The Global Catalogue of Microorganisms (GCM) 10K type strain sequencing project: providing services to taxonomists for standard genome sequencing and annotation.</title>
        <authorList>
            <consortium name="The Broad Institute Genomics Platform"/>
            <consortium name="The Broad Institute Genome Sequencing Center for Infectious Disease"/>
            <person name="Wu L."/>
            <person name="Ma J."/>
        </authorList>
    </citation>
    <scope>NUCLEOTIDE SEQUENCE [LARGE SCALE GENOMIC DNA]</scope>
    <source>
        <strain evidence="7">CCUG 62952</strain>
    </source>
</reference>
<dbReference type="InterPro" id="IPR029058">
    <property type="entry name" value="AB_hydrolase_fold"/>
</dbReference>
<dbReference type="PRINTS" id="PR00862">
    <property type="entry name" value="PROLIGOPTASE"/>
</dbReference>
<dbReference type="EMBL" id="JBHTJH010000004">
    <property type="protein sequence ID" value="MFD0861494.1"/>
    <property type="molecule type" value="Genomic_DNA"/>
</dbReference>
<evidence type="ECO:0000256" key="1">
    <source>
        <dbReference type="ARBA" id="ARBA00022670"/>
    </source>
</evidence>
<proteinExistence type="predicted"/>
<dbReference type="PANTHER" id="PTHR42881:SF13">
    <property type="entry name" value="PROLYL ENDOPEPTIDASE"/>
    <property type="match status" value="1"/>
</dbReference>
<dbReference type="PANTHER" id="PTHR42881">
    <property type="entry name" value="PROLYL ENDOPEPTIDASE"/>
    <property type="match status" value="1"/>
</dbReference>
<gene>
    <name evidence="6" type="ORF">ACFQ1M_04695</name>
</gene>
<feature type="domain" description="Peptidase S9 prolyl oligopeptidase catalytic" evidence="4">
    <location>
        <begin position="513"/>
        <end position="714"/>
    </location>
</feature>
<comment type="caution">
    <text evidence="6">The sequence shown here is derived from an EMBL/GenBank/DDBJ whole genome shotgun (WGS) entry which is preliminary data.</text>
</comment>
<dbReference type="SUPFAM" id="SSF53474">
    <property type="entry name" value="alpha/beta-Hydrolases"/>
    <property type="match status" value="1"/>
</dbReference>
<evidence type="ECO:0000256" key="3">
    <source>
        <dbReference type="ARBA" id="ARBA00022825"/>
    </source>
</evidence>
<evidence type="ECO:0000256" key="2">
    <source>
        <dbReference type="ARBA" id="ARBA00022801"/>
    </source>
</evidence>
<dbReference type="Pfam" id="PF00326">
    <property type="entry name" value="Peptidase_S9"/>
    <property type="match status" value="1"/>
</dbReference>